<evidence type="ECO:0000313" key="5">
    <source>
        <dbReference type="Proteomes" id="UP000198867"/>
    </source>
</evidence>
<dbReference type="InterPro" id="IPR052734">
    <property type="entry name" value="Nod_factor_acetyltransferase"/>
</dbReference>
<feature type="compositionally biased region" description="Basic and acidic residues" evidence="1">
    <location>
        <begin position="351"/>
        <end position="364"/>
    </location>
</feature>
<organism evidence="4 5">
    <name type="scientific">Mycetocola miduiensis</name>
    <dbReference type="NCBI Taxonomy" id="995034"/>
    <lineage>
        <taxon>Bacteria</taxon>
        <taxon>Bacillati</taxon>
        <taxon>Actinomycetota</taxon>
        <taxon>Actinomycetes</taxon>
        <taxon>Micrococcales</taxon>
        <taxon>Microbacteriaceae</taxon>
        <taxon>Mycetocola</taxon>
    </lineage>
</organism>
<feature type="transmembrane region" description="Helical" evidence="2">
    <location>
        <begin position="310"/>
        <end position="328"/>
    </location>
</feature>
<keyword evidence="2" id="KW-0472">Membrane</keyword>
<protein>
    <submittedName>
        <fullName evidence="4">Fucose 4-O-acetylase</fullName>
    </submittedName>
</protein>
<feature type="region of interest" description="Disordered" evidence="1">
    <location>
        <begin position="351"/>
        <end position="385"/>
    </location>
</feature>
<name>A0A1I5BKH8_9MICO</name>
<proteinExistence type="predicted"/>
<keyword evidence="5" id="KW-1185">Reference proteome</keyword>
<evidence type="ECO:0000313" key="4">
    <source>
        <dbReference type="EMBL" id="SFN75136.1"/>
    </source>
</evidence>
<dbReference type="AlphaFoldDB" id="A0A1I5BKH8"/>
<feature type="transmembrane region" description="Helical" evidence="2">
    <location>
        <begin position="163"/>
        <end position="182"/>
    </location>
</feature>
<keyword evidence="2" id="KW-0812">Transmembrane</keyword>
<dbReference type="Pfam" id="PF01757">
    <property type="entry name" value="Acyl_transf_3"/>
    <property type="match status" value="1"/>
</dbReference>
<feature type="transmembrane region" description="Helical" evidence="2">
    <location>
        <begin position="246"/>
        <end position="268"/>
    </location>
</feature>
<sequence length="385" mass="44206">MSAEPQEQQAATAPKPRVPFWDNARFACIVLVVMGHGIQRITYDSDAALVTYLWIYSFHMPAFAIVSGYFTKSGPPNIRQMKRVITDILLPYIIMESIWTLVQFLVEGKQELNPTQPSWTLWFLLALGIFRLVLPYLALLRWPLAWSLVISVGVGYLDNVDSTFSLSRALGILPFFVLGWQLHRWKLIDRWRVAERQTWLIRSCAVVFMLAWIAVLVAFVDLWRAINLQHWFFYDQSYSGLGDDLWWAGAVRLGLIVLAVLLSAAFFVLLPRRETWMTTLGQYTMYVYLLHSFVLYPLRESGVLRGEEFPELYLVAMLIFALVIVIVLSSGPVRKLFRPIVEPKPKWIFADHKDARPGPSRRDPTGAQRVVPPARTHPPAPPSHR</sequence>
<evidence type="ECO:0000259" key="3">
    <source>
        <dbReference type="Pfam" id="PF01757"/>
    </source>
</evidence>
<dbReference type="STRING" id="995034.SAMN05216219_1937"/>
<dbReference type="EMBL" id="FOVM01000005">
    <property type="protein sequence ID" value="SFN75136.1"/>
    <property type="molecule type" value="Genomic_DNA"/>
</dbReference>
<feature type="transmembrane region" description="Helical" evidence="2">
    <location>
        <begin position="280"/>
        <end position="298"/>
    </location>
</feature>
<dbReference type="Proteomes" id="UP000198867">
    <property type="component" value="Unassembled WGS sequence"/>
</dbReference>
<keyword evidence="2" id="KW-1133">Transmembrane helix</keyword>
<dbReference type="InterPro" id="IPR002656">
    <property type="entry name" value="Acyl_transf_3_dom"/>
</dbReference>
<dbReference type="PANTHER" id="PTHR37312">
    <property type="entry name" value="MEMBRANE-BOUND ACYLTRANSFERASE YKRP-RELATED"/>
    <property type="match status" value="1"/>
</dbReference>
<reference evidence="5" key="1">
    <citation type="submission" date="2016-10" db="EMBL/GenBank/DDBJ databases">
        <authorList>
            <person name="Varghese N."/>
            <person name="Submissions S."/>
        </authorList>
    </citation>
    <scope>NUCLEOTIDE SEQUENCE [LARGE SCALE GENOMIC DNA]</scope>
    <source>
        <strain evidence="5">CGMCC 1.11101</strain>
    </source>
</reference>
<feature type="domain" description="Acyltransferase 3" evidence="3">
    <location>
        <begin position="20"/>
        <end position="328"/>
    </location>
</feature>
<dbReference type="RefSeq" id="WP_245762476.1">
    <property type="nucleotide sequence ID" value="NZ_FOVM01000005.1"/>
</dbReference>
<evidence type="ECO:0000256" key="1">
    <source>
        <dbReference type="SAM" id="MobiDB-lite"/>
    </source>
</evidence>
<feature type="transmembrane region" description="Helical" evidence="2">
    <location>
        <begin position="49"/>
        <end position="72"/>
    </location>
</feature>
<dbReference type="PANTHER" id="PTHR37312:SF1">
    <property type="entry name" value="MEMBRANE-BOUND ACYLTRANSFERASE YKRP-RELATED"/>
    <property type="match status" value="1"/>
</dbReference>
<accession>A0A1I5BKH8</accession>
<feature type="transmembrane region" description="Helical" evidence="2">
    <location>
        <begin position="84"/>
        <end position="106"/>
    </location>
</feature>
<feature type="transmembrane region" description="Helical" evidence="2">
    <location>
        <begin position="118"/>
        <end position="134"/>
    </location>
</feature>
<feature type="transmembrane region" description="Helical" evidence="2">
    <location>
        <begin position="203"/>
        <end position="226"/>
    </location>
</feature>
<feature type="compositionally biased region" description="Pro residues" evidence="1">
    <location>
        <begin position="375"/>
        <end position="385"/>
    </location>
</feature>
<gene>
    <name evidence="4" type="ORF">SAMN05216219_1937</name>
</gene>
<dbReference type="GO" id="GO:0016747">
    <property type="term" value="F:acyltransferase activity, transferring groups other than amino-acyl groups"/>
    <property type="evidence" value="ECO:0007669"/>
    <property type="project" value="InterPro"/>
</dbReference>
<evidence type="ECO:0000256" key="2">
    <source>
        <dbReference type="SAM" id="Phobius"/>
    </source>
</evidence>